<evidence type="ECO:0000313" key="1">
    <source>
        <dbReference type="EMBL" id="SDX17638.1"/>
    </source>
</evidence>
<dbReference type="PANTHER" id="PTHR30528:SF0">
    <property type="entry name" value="CYTOPLASMIC PROTEIN"/>
    <property type="match status" value="1"/>
</dbReference>
<sequence>MTQLSPFSVSRATLRRFLLDFQQLPTIQSSEKRGPDDVLAMINKLECVQVDAVSVVEKNQHLVMAARLPGYRPLLLNDLLANGQVFEYWANAACVIPMEDYPLLEPIRKRRKEHLQPHLDSYASVAQEVLALVEKEGPLPSRAFQSTVRVHGYWDNKDAKTKATSHVLNLLTDSGILRVVRREGNERFFDLSERTIPPNLLRKSVEMEVGDAEQGLIDKYLRAYRIFDPTDARFGWLKMSALKRKEAIQKKVKEGSVIPLAVEEVRRPYFILAEDLDQLENYEKMREDQSEEESIRFLPPLDNVLWRRERIADLFDFHYRWEIYTPRVKRKYGSFAMPILEGTRFIGRMDPSLDRLGKQLNVRLLQLEPTVTMTPSLKKRLGQALDVFAQFHEVSKVLIEKTEGCSSPI</sequence>
<gene>
    <name evidence="1" type="ORF">SAMN05444487_11198</name>
</gene>
<dbReference type="Proteomes" id="UP000198534">
    <property type="component" value="Unassembled WGS sequence"/>
</dbReference>
<dbReference type="RefSeq" id="WP_091740932.1">
    <property type="nucleotide sequence ID" value="NZ_FNNQ01000011.1"/>
</dbReference>
<proteinExistence type="predicted"/>
<protein>
    <recommendedName>
        <fullName evidence="3">Winged helix-turn-helix domain-containing protein</fullName>
    </recommendedName>
</protein>
<evidence type="ECO:0008006" key="3">
    <source>
        <dbReference type="Google" id="ProtNLM"/>
    </source>
</evidence>
<dbReference type="OrthoDB" id="9787207at2"/>
<organism evidence="1 2">
    <name type="scientific">Marininema mesophilum</name>
    <dbReference type="NCBI Taxonomy" id="1048340"/>
    <lineage>
        <taxon>Bacteria</taxon>
        <taxon>Bacillati</taxon>
        <taxon>Bacillota</taxon>
        <taxon>Bacilli</taxon>
        <taxon>Bacillales</taxon>
        <taxon>Thermoactinomycetaceae</taxon>
        <taxon>Marininema</taxon>
    </lineage>
</organism>
<dbReference type="InterPro" id="IPR009351">
    <property type="entry name" value="AlkZ-like"/>
</dbReference>
<keyword evidence="2" id="KW-1185">Reference proteome</keyword>
<accession>A0A1H2ZL09</accession>
<name>A0A1H2ZL09_9BACL</name>
<dbReference type="EMBL" id="FNNQ01000011">
    <property type="protein sequence ID" value="SDX17638.1"/>
    <property type="molecule type" value="Genomic_DNA"/>
</dbReference>
<dbReference type="AlphaFoldDB" id="A0A1H2ZL09"/>
<dbReference type="PANTHER" id="PTHR30528">
    <property type="entry name" value="CYTOPLASMIC PROTEIN"/>
    <property type="match status" value="1"/>
</dbReference>
<dbReference type="Pfam" id="PF06224">
    <property type="entry name" value="AlkZ-like"/>
    <property type="match status" value="1"/>
</dbReference>
<reference evidence="1 2" key="1">
    <citation type="submission" date="2016-10" db="EMBL/GenBank/DDBJ databases">
        <authorList>
            <person name="de Groot N.N."/>
        </authorList>
    </citation>
    <scope>NUCLEOTIDE SEQUENCE [LARGE SCALE GENOMIC DNA]</scope>
    <source>
        <strain evidence="1 2">DSM 45610</strain>
    </source>
</reference>
<evidence type="ECO:0000313" key="2">
    <source>
        <dbReference type="Proteomes" id="UP000198534"/>
    </source>
</evidence>